<dbReference type="HAMAP" id="MF_00658">
    <property type="entry name" value="23SrRNA_methyltr_H"/>
    <property type="match status" value="1"/>
</dbReference>
<keyword evidence="1 5" id="KW-0489">Methyltransferase</keyword>
<feature type="binding site" evidence="5">
    <location>
        <begin position="123"/>
        <end position="128"/>
    </location>
    <ligand>
        <name>S-adenosyl-L-methionine</name>
        <dbReference type="ChEBI" id="CHEBI:59789"/>
    </ligand>
</feature>
<feature type="binding site" evidence="5">
    <location>
        <position position="73"/>
    </location>
    <ligand>
        <name>S-adenosyl-L-methionine</name>
        <dbReference type="ChEBI" id="CHEBI:59789"/>
    </ligand>
</feature>
<dbReference type="PIRSF" id="PIRSF004505">
    <property type="entry name" value="MT_bac"/>
    <property type="match status" value="1"/>
</dbReference>
<dbReference type="GO" id="GO:0005737">
    <property type="term" value="C:cytoplasm"/>
    <property type="evidence" value="ECO:0007669"/>
    <property type="project" value="UniProtKB-SubCell"/>
</dbReference>
<dbReference type="Gene3D" id="3.40.1280.10">
    <property type="match status" value="1"/>
</dbReference>
<gene>
    <name evidence="5 6" type="primary">rlmH</name>
    <name evidence="6" type="ORF">HUK38_10820</name>
</gene>
<sequence length="156" mass="17608">MRIRVLSIGRKMPAWVNDGWMTYARRLPIECALELIEIEPVVRTRGGDHSRALTIEGERLLAALPKRAWLVALTEHGQQWSSVALSQQLRRWLSHGSDVALLIGGADGLAPACLQRADQQWSLSALTFPHQLVRVMVAEQLYRAWSLTQGHPYHRA</sequence>
<organism evidence="6 7">
    <name type="scientific">Thiospirillum jenense</name>
    <dbReference type="NCBI Taxonomy" id="1653858"/>
    <lineage>
        <taxon>Bacteria</taxon>
        <taxon>Pseudomonadati</taxon>
        <taxon>Pseudomonadota</taxon>
        <taxon>Gammaproteobacteria</taxon>
        <taxon>Chromatiales</taxon>
        <taxon>Chromatiaceae</taxon>
        <taxon>Thiospirillum</taxon>
    </lineage>
</organism>
<dbReference type="InterPro" id="IPR029026">
    <property type="entry name" value="tRNA_m1G_MTases_N"/>
</dbReference>
<dbReference type="EC" id="2.1.1.177" evidence="5"/>
<dbReference type="InterPro" id="IPR029028">
    <property type="entry name" value="Alpha/beta_knot_MTases"/>
</dbReference>
<dbReference type="EMBL" id="JABVCQ010000024">
    <property type="protein sequence ID" value="MBB1126717.1"/>
    <property type="molecule type" value="Genomic_DNA"/>
</dbReference>
<keyword evidence="5" id="KW-0698">rRNA processing</keyword>
<dbReference type="PANTHER" id="PTHR33603">
    <property type="entry name" value="METHYLTRANSFERASE"/>
    <property type="match status" value="1"/>
</dbReference>
<dbReference type="RefSeq" id="WP_182584345.1">
    <property type="nucleotide sequence ID" value="NZ_JABVCQ010000024.1"/>
</dbReference>
<dbReference type="SUPFAM" id="SSF75217">
    <property type="entry name" value="alpha/beta knot"/>
    <property type="match status" value="1"/>
</dbReference>
<dbReference type="NCBIfam" id="NF000986">
    <property type="entry name" value="PRK00103.1-4"/>
    <property type="match status" value="1"/>
</dbReference>
<evidence type="ECO:0000313" key="6">
    <source>
        <dbReference type="EMBL" id="MBB1126717.1"/>
    </source>
</evidence>
<keyword evidence="5" id="KW-0963">Cytoplasm</keyword>
<dbReference type="CDD" id="cd18081">
    <property type="entry name" value="RlmH-like"/>
    <property type="match status" value="1"/>
</dbReference>
<keyword evidence="2 5" id="KW-0808">Transferase</keyword>
<dbReference type="Proteomes" id="UP000548632">
    <property type="component" value="Unassembled WGS sequence"/>
</dbReference>
<comment type="subcellular location">
    <subcellularLocation>
        <location evidence="5">Cytoplasm</location>
    </subcellularLocation>
</comment>
<protein>
    <recommendedName>
        <fullName evidence="5">Ribosomal RNA large subunit methyltransferase H</fullName>
        <ecNumber evidence="5">2.1.1.177</ecNumber>
    </recommendedName>
    <alternativeName>
        <fullName evidence="5">23S rRNA (pseudouridine1915-N3)-methyltransferase</fullName>
    </alternativeName>
    <alternativeName>
        <fullName evidence="5">23S rRNA m3Psi1915 methyltransferase</fullName>
    </alternativeName>
    <alternativeName>
        <fullName evidence="5">rRNA (pseudouridine-N3-)-methyltransferase RlmH</fullName>
    </alternativeName>
</protein>
<name>A0A839HIM8_9GAMM</name>
<comment type="catalytic activity">
    <reaction evidence="5">
        <text>pseudouridine(1915) in 23S rRNA + S-adenosyl-L-methionine = N(3)-methylpseudouridine(1915) in 23S rRNA + S-adenosyl-L-homocysteine + H(+)</text>
        <dbReference type="Rhea" id="RHEA:42752"/>
        <dbReference type="Rhea" id="RHEA-COMP:10221"/>
        <dbReference type="Rhea" id="RHEA-COMP:10222"/>
        <dbReference type="ChEBI" id="CHEBI:15378"/>
        <dbReference type="ChEBI" id="CHEBI:57856"/>
        <dbReference type="ChEBI" id="CHEBI:59789"/>
        <dbReference type="ChEBI" id="CHEBI:65314"/>
        <dbReference type="ChEBI" id="CHEBI:74486"/>
        <dbReference type="EC" id="2.1.1.177"/>
    </reaction>
</comment>
<comment type="caution">
    <text evidence="6">The sequence shown here is derived from an EMBL/GenBank/DDBJ whole genome shotgun (WGS) entry which is preliminary data.</text>
</comment>
<evidence type="ECO:0000256" key="5">
    <source>
        <dbReference type="HAMAP-Rule" id="MF_00658"/>
    </source>
</evidence>
<proteinExistence type="inferred from homology"/>
<dbReference type="GO" id="GO:0070038">
    <property type="term" value="F:rRNA (pseudouridine-N3-)-methyltransferase activity"/>
    <property type="evidence" value="ECO:0007669"/>
    <property type="project" value="UniProtKB-UniRule"/>
</dbReference>
<comment type="function">
    <text evidence="5">Specifically methylates the pseudouridine at position 1915 (m3Psi1915) in 23S rRNA.</text>
</comment>
<dbReference type="NCBIfam" id="TIGR00246">
    <property type="entry name" value="tRNA_RlmH_YbeA"/>
    <property type="match status" value="1"/>
</dbReference>
<keyword evidence="7" id="KW-1185">Reference proteome</keyword>
<evidence type="ECO:0000313" key="7">
    <source>
        <dbReference type="Proteomes" id="UP000548632"/>
    </source>
</evidence>
<dbReference type="AlphaFoldDB" id="A0A839HIM8"/>
<dbReference type="InterPro" id="IPR003742">
    <property type="entry name" value="RlmH-like"/>
</dbReference>
<evidence type="ECO:0000256" key="4">
    <source>
        <dbReference type="ARBA" id="ARBA00038303"/>
    </source>
</evidence>
<accession>A0A839HIM8</accession>
<keyword evidence="3 5" id="KW-0949">S-adenosyl-L-methionine</keyword>
<evidence type="ECO:0000256" key="1">
    <source>
        <dbReference type="ARBA" id="ARBA00022603"/>
    </source>
</evidence>
<dbReference type="PANTHER" id="PTHR33603:SF1">
    <property type="entry name" value="RIBOSOMAL RNA LARGE SUBUNIT METHYLTRANSFERASE H"/>
    <property type="match status" value="1"/>
</dbReference>
<evidence type="ECO:0000256" key="3">
    <source>
        <dbReference type="ARBA" id="ARBA00022691"/>
    </source>
</evidence>
<feature type="binding site" evidence="5">
    <location>
        <position position="104"/>
    </location>
    <ligand>
        <name>S-adenosyl-L-methionine</name>
        <dbReference type="ChEBI" id="CHEBI:59789"/>
    </ligand>
</feature>
<evidence type="ECO:0000256" key="2">
    <source>
        <dbReference type="ARBA" id="ARBA00022679"/>
    </source>
</evidence>
<reference evidence="6 7" key="1">
    <citation type="journal article" date="2020" name="Arch. Microbiol.">
        <title>The genome sequence of the giant phototrophic gammaproteobacterium Thiospirillum jenense gives insight into its physiological properties and phylogenetic relationships.</title>
        <authorList>
            <person name="Imhoff J.F."/>
            <person name="Meyer T.E."/>
            <person name="Kyndt J.A."/>
        </authorList>
    </citation>
    <scope>NUCLEOTIDE SEQUENCE [LARGE SCALE GENOMIC DNA]</scope>
    <source>
        <strain evidence="6 7">DSM 216</strain>
    </source>
</reference>
<dbReference type="Pfam" id="PF02590">
    <property type="entry name" value="SPOUT_MTase"/>
    <property type="match status" value="1"/>
</dbReference>
<comment type="subunit">
    <text evidence="5">Homodimer.</text>
</comment>
<comment type="similarity">
    <text evidence="4 5">Belongs to the RNA methyltransferase RlmH family.</text>
</comment>